<dbReference type="AlphaFoldDB" id="A0A0M3HKP6"/>
<keyword evidence="2" id="KW-1185">Reference proteome</keyword>
<organism evidence="2 3">
    <name type="scientific">Ascaris lumbricoides</name>
    <name type="common">Giant roundworm</name>
    <dbReference type="NCBI Taxonomy" id="6252"/>
    <lineage>
        <taxon>Eukaryota</taxon>
        <taxon>Metazoa</taxon>
        <taxon>Ecdysozoa</taxon>
        <taxon>Nematoda</taxon>
        <taxon>Chromadorea</taxon>
        <taxon>Rhabditida</taxon>
        <taxon>Spirurina</taxon>
        <taxon>Ascaridomorpha</taxon>
        <taxon>Ascaridoidea</taxon>
        <taxon>Ascarididae</taxon>
        <taxon>Ascaris</taxon>
    </lineage>
</organism>
<dbReference type="Proteomes" id="UP000036681">
    <property type="component" value="Unplaced"/>
</dbReference>
<feature type="region of interest" description="Disordered" evidence="1">
    <location>
        <begin position="1"/>
        <end position="32"/>
    </location>
</feature>
<evidence type="ECO:0000313" key="2">
    <source>
        <dbReference type="Proteomes" id="UP000036681"/>
    </source>
</evidence>
<proteinExistence type="predicted"/>
<reference evidence="3" key="1">
    <citation type="submission" date="2017-02" db="UniProtKB">
        <authorList>
            <consortium name="WormBaseParasite"/>
        </authorList>
    </citation>
    <scope>IDENTIFICATION</scope>
</reference>
<sequence length="48" mass="5481">MRFRRAETAETSENATESEPLSEDEDAVAETPVEEVLVLTDIRWKQNS</sequence>
<dbReference type="WBParaSite" id="ALUE_0000209101-mRNA-1">
    <property type="protein sequence ID" value="ALUE_0000209101-mRNA-1"/>
    <property type="gene ID" value="ALUE_0000209101"/>
</dbReference>
<accession>A0A0M3HKP6</accession>
<evidence type="ECO:0000313" key="3">
    <source>
        <dbReference type="WBParaSite" id="ALUE_0000209101-mRNA-1"/>
    </source>
</evidence>
<protein>
    <submittedName>
        <fullName evidence="3">Uncharacterized protein</fullName>
    </submittedName>
</protein>
<evidence type="ECO:0000256" key="1">
    <source>
        <dbReference type="SAM" id="MobiDB-lite"/>
    </source>
</evidence>
<name>A0A0M3HKP6_ASCLU</name>
<feature type="compositionally biased region" description="Low complexity" evidence="1">
    <location>
        <begin position="9"/>
        <end position="19"/>
    </location>
</feature>